<dbReference type="RefSeq" id="WP_368637134.1">
    <property type="nucleotide sequence ID" value="NZ_JBFRHK010000009.1"/>
</dbReference>
<dbReference type="Proteomes" id="UP001558534">
    <property type="component" value="Unassembled WGS sequence"/>
</dbReference>
<dbReference type="Pfam" id="PF19754">
    <property type="entry name" value="DUF6241"/>
    <property type="match status" value="1"/>
</dbReference>
<name>A0ABV3W0C0_9BACI</name>
<protein>
    <submittedName>
        <fullName evidence="1">DUF6241 domain-containing protein</fullName>
    </submittedName>
</protein>
<gene>
    <name evidence="1" type="ORF">AB1300_15345</name>
</gene>
<accession>A0ABV3W0C0</accession>
<comment type="caution">
    <text evidence="1">The sequence shown here is derived from an EMBL/GenBank/DDBJ whole genome shotgun (WGS) entry which is preliminary data.</text>
</comment>
<dbReference type="EMBL" id="JBFRHK010000009">
    <property type="protein sequence ID" value="MEX3746499.1"/>
    <property type="molecule type" value="Genomic_DNA"/>
</dbReference>
<sequence length="191" mass="21824">MKRKTKSAVAIIAITAIIGGAFGYFKFTEQVEKPVQPVHEKTKAIVEVDGEILESKPVTKEGLLYPDDLTEQKASEVIHSMSHQKVQSGAQWGHEQITQEKVDRLLAVCKMNDYKHNDLYISILERWSKGDFSHAVEDHNAVWEIHQNGNEDAPGYATHLKTPQEEMYYIKEYFENPDNQNENEPKNGAQR</sequence>
<proteinExistence type="predicted"/>
<reference evidence="1 2" key="1">
    <citation type="submission" date="2024-07" db="EMBL/GenBank/DDBJ databases">
        <title>Characterization of a bacterium isolated from hydrolysated instant sea cucumber by whole-genome sequencing and metabolomics.</title>
        <authorList>
            <person name="Luo X."/>
            <person name="Zhang Z."/>
            <person name="Zheng Z."/>
            <person name="Zhang W."/>
            <person name="Ming T."/>
            <person name="Jiao L."/>
            <person name="Su X."/>
            <person name="Kong F."/>
            <person name="Xu J."/>
        </authorList>
    </citation>
    <scope>NUCLEOTIDE SEQUENCE [LARGE SCALE GENOMIC DNA]</scope>
    <source>
        <strain evidence="1 2">XL-2024</strain>
    </source>
</reference>
<organism evidence="1 2">
    <name type="scientific">Lysinibacillus xylanilyticus</name>
    <dbReference type="NCBI Taxonomy" id="582475"/>
    <lineage>
        <taxon>Bacteria</taxon>
        <taxon>Bacillati</taxon>
        <taxon>Bacillota</taxon>
        <taxon>Bacilli</taxon>
        <taxon>Bacillales</taxon>
        <taxon>Bacillaceae</taxon>
        <taxon>Lysinibacillus</taxon>
    </lineage>
</organism>
<keyword evidence="2" id="KW-1185">Reference proteome</keyword>
<dbReference type="InterPro" id="IPR046208">
    <property type="entry name" value="DUF6241"/>
</dbReference>
<evidence type="ECO:0000313" key="2">
    <source>
        <dbReference type="Proteomes" id="UP001558534"/>
    </source>
</evidence>
<evidence type="ECO:0000313" key="1">
    <source>
        <dbReference type="EMBL" id="MEX3746499.1"/>
    </source>
</evidence>